<dbReference type="PANTHER" id="PTHR47810:SF1">
    <property type="entry name" value="DNA LIGASE B"/>
    <property type="match status" value="1"/>
</dbReference>
<dbReference type="SUPFAM" id="SSF47781">
    <property type="entry name" value="RuvA domain 2-like"/>
    <property type="match status" value="1"/>
</dbReference>
<keyword evidence="8" id="KW-0732">Signal</keyword>
<accession>A0A2S9I7E2</accession>
<dbReference type="SMART" id="SM00532">
    <property type="entry name" value="LIGANc"/>
    <property type="match status" value="1"/>
</dbReference>
<evidence type="ECO:0000256" key="2">
    <source>
        <dbReference type="ARBA" id="ARBA00022705"/>
    </source>
</evidence>
<keyword evidence="11" id="KW-1185">Reference proteome</keyword>
<evidence type="ECO:0000259" key="9">
    <source>
        <dbReference type="SMART" id="SM00532"/>
    </source>
</evidence>
<keyword evidence="3 7" id="KW-0227">DNA damage</keyword>
<dbReference type="Gene3D" id="2.40.50.140">
    <property type="entry name" value="Nucleic acid-binding proteins"/>
    <property type="match status" value="1"/>
</dbReference>
<dbReference type="InterPro" id="IPR010994">
    <property type="entry name" value="RuvA_2-like"/>
</dbReference>
<dbReference type="Gene3D" id="3.30.470.30">
    <property type="entry name" value="DNA ligase/mRNA capping enzyme"/>
    <property type="match status" value="1"/>
</dbReference>
<dbReference type="Gene3D" id="1.10.287.610">
    <property type="entry name" value="Helix hairpin bin"/>
    <property type="match status" value="1"/>
</dbReference>
<proteinExistence type="inferred from homology"/>
<evidence type="ECO:0000313" key="11">
    <source>
        <dbReference type="Proteomes" id="UP000239181"/>
    </source>
</evidence>
<dbReference type="InterPro" id="IPR018239">
    <property type="entry name" value="DNA_ligase_AS"/>
</dbReference>
<dbReference type="GO" id="GO:0006260">
    <property type="term" value="P:DNA replication"/>
    <property type="evidence" value="ECO:0007669"/>
    <property type="project" value="UniProtKB-KW"/>
</dbReference>
<dbReference type="InterPro" id="IPR004150">
    <property type="entry name" value="NAD_DNA_ligase_OB"/>
</dbReference>
<feature type="chain" id="PRO_5015467501" description="DNA ligase B" evidence="8">
    <location>
        <begin position="18"/>
        <end position="558"/>
    </location>
</feature>
<protein>
    <recommendedName>
        <fullName evidence="7">DNA ligase B</fullName>
        <ecNumber evidence="7">6.5.1.2</ecNumber>
    </recommendedName>
    <alternativeName>
        <fullName evidence="7">Polydeoxyribonucleotide synthase [NAD(+)] B</fullName>
    </alternativeName>
</protein>
<dbReference type="GO" id="GO:0006281">
    <property type="term" value="P:DNA repair"/>
    <property type="evidence" value="ECO:0007669"/>
    <property type="project" value="UniProtKB-KW"/>
</dbReference>
<dbReference type="HAMAP" id="MF_01587">
    <property type="entry name" value="DNA_ligase_B"/>
    <property type="match status" value="1"/>
</dbReference>
<dbReference type="OrthoDB" id="9759736at2"/>
<evidence type="ECO:0000256" key="5">
    <source>
        <dbReference type="ARBA" id="ARBA00023204"/>
    </source>
</evidence>
<evidence type="ECO:0000256" key="4">
    <source>
        <dbReference type="ARBA" id="ARBA00023027"/>
    </source>
</evidence>
<dbReference type="InterPro" id="IPR050326">
    <property type="entry name" value="NAD_dep_DNA_ligaseB"/>
</dbReference>
<name>A0A2S9I7E2_9GAMM</name>
<feature type="domain" description="NAD-dependent DNA ligase N-terminal" evidence="9">
    <location>
        <begin position="26"/>
        <end position="424"/>
    </location>
</feature>
<dbReference type="EMBL" id="PDET01000016">
    <property type="protein sequence ID" value="PRD13710.1"/>
    <property type="molecule type" value="Genomic_DNA"/>
</dbReference>
<keyword evidence="5 7" id="KW-0234">DNA repair</keyword>
<dbReference type="InterPro" id="IPR013840">
    <property type="entry name" value="DNAligase_N"/>
</dbReference>
<dbReference type="Pfam" id="PF03120">
    <property type="entry name" value="OB_DNA_ligase"/>
    <property type="match status" value="1"/>
</dbReference>
<dbReference type="PANTHER" id="PTHR47810">
    <property type="entry name" value="DNA LIGASE"/>
    <property type="match status" value="1"/>
</dbReference>
<organism evidence="10 11">
    <name type="scientific">Pantoea coffeiphila</name>
    <dbReference type="NCBI Taxonomy" id="1465635"/>
    <lineage>
        <taxon>Bacteria</taxon>
        <taxon>Pseudomonadati</taxon>
        <taxon>Pseudomonadota</taxon>
        <taxon>Gammaproteobacteria</taxon>
        <taxon>Enterobacterales</taxon>
        <taxon>Erwiniaceae</taxon>
        <taxon>Pantoea</taxon>
    </lineage>
</organism>
<sequence length="558" mass="63610">MRFLILVIGLLSTIAQAQCPVWAPARQISEMAALEKQLKQWDDAYHRQGVSLVTDERYDALQSRMQSWQRCFQPDSGLRQPLLTTNGKALHPVAHVGVKKLRDKFALADWMGARRDLWVQPKIDGVAVTLVYQDGKLHQAISRGDGLRGEDWTEKARRIAAIPQSIPLREAHTVFQGELYLLMTGHQQRLHGGKNARSKVVGALMAKQPTNELRNIGLFIWAWPNGPINMMQRLEGIRDAGFPDVSAWTRQVEDADAVQMWRKRWFETPLPFVTDGVVVHSEPGVQGSSWMPDLGSWAVAWKYPPPEVSAEVQAVRFTIGRSGKISVILDLEPVQLDDKRVSRVSIGSLSRWREKDIVAGDQVSISLAGQGIPRFNQVLWRVTERDYPSPPDEQRYTMLSCFQLTADCNEQFLARLEWLGGKQALNFTGLGRSGWQRLIQTGSLNHLFSWMVLTEERLRSSVGMSQHMAHLFWQQFQLSRRQPFKRWVRALGVPIPESALRALVDDSWEVLLARTEKQWQQLPGVGVGLARQISDFLNHRDVQEIIAWLRQPELRIRP</sequence>
<dbReference type="Proteomes" id="UP000239181">
    <property type="component" value="Unassembled WGS sequence"/>
</dbReference>
<keyword evidence="2 7" id="KW-0235">DNA replication</keyword>
<dbReference type="NCBIfam" id="NF005987">
    <property type="entry name" value="PRK08097.1"/>
    <property type="match status" value="1"/>
</dbReference>
<dbReference type="SUPFAM" id="SSF50249">
    <property type="entry name" value="Nucleic acid-binding proteins"/>
    <property type="match status" value="1"/>
</dbReference>
<keyword evidence="1 7" id="KW-0436">Ligase</keyword>
<dbReference type="SUPFAM" id="SSF56091">
    <property type="entry name" value="DNA ligase/mRNA capping enzyme, catalytic domain"/>
    <property type="match status" value="1"/>
</dbReference>
<dbReference type="PROSITE" id="PS01055">
    <property type="entry name" value="DNA_LIGASE_N1"/>
    <property type="match status" value="1"/>
</dbReference>
<reference evidence="10 11" key="1">
    <citation type="submission" date="2017-10" db="EMBL/GenBank/DDBJ databases">
        <title>Draft genome of two endophytic bacteria isolated from 'guarana' Paullinia cupana (Mart.) Ducke.</title>
        <authorList>
            <person name="Siqueira K.A."/>
            <person name="Liotti R.G."/>
            <person name="Mendes T.A."/>
            <person name="Soares M.A."/>
        </authorList>
    </citation>
    <scope>NUCLEOTIDE SEQUENCE [LARGE SCALE GENOMIC DNA]</scope>
    <source>
        <strain evidence="10 11">342</strain>
    </source>
</reference>
<evidence type="ECO:0000256" key="6">
    <source>
        <dbReference type="ARBA" id="ARBA00034005"/>
    </source>
</evidence>
<evidence type="ECO:0000256" key="1">
    <source>
        <dbReference type="ARBA" id="ARBA00022598"/>
    </source>
</evidence>
<dbReference type="InterPro" id="IPR012340">
    <property type="entry name" value="NA-bd_OB-fold"/>
</dbReference>
<dbReference type="GO" id="GO:0003911">
    <property type="term" value="F:DNA ligase (NAD+) activity"/>
    <property type="evidence" value="ECO:0007669"/>
    <property type="project" value="UniProtKB-UniRule"/>
</dbReference>
<feature type="active site" description="N6-AMP-lysine intermediate" evidence="7">
    <location>
        <position position="122"/>
    </location>
</feature>
<dbReference type="AlphaFoldDB" id="A0A2S9I7E2"/>
<dbReference type="EC" id="6.5.1.2" evidence="7"/>
<comment type="caution">
    <text evidence="10">The sequence shown here is derived from an EMBL/GenBank/DDBJ whole genome shotgun (WGS) entry which is preliminary data.</text>
</comment>
<keyword evidence="4 7" id="KW-0520">NAD</keyword>
<dbReference type="Pfam" id="PF01653">
    <property type="entry name" value="DNA_ligase_aden"/>
    <property type="match status" value="1"/>
</dbReference>
<evidence type="ECO:0000313" key="10">
    <source>
        <dbReference type="EMBL" id="PRD13710.1"/>
    </source>
</evidence>
<gene>
    <name evidence="7" type="primary">ligB</name>
    <name evidence="10" type="ORF">CQW29_19575</name>
</gene>
<dbReference type="InterPro" id="IPR013839">
    <property type="entry name" value="DNAligase_adenylation"/>
</dbReference>
<comment type="catalytic activity">
    <reaction evidence="6 7">
        <text>NAD(+) + (deoxyribonucleotide)n-3'-hydroxyl + 5'-phospho-(deoxyribonucleotide)m = (deoxyribonucleotide)n+m + AMP + beta-nicotinamide D-nucleotide.</text>
        <dbReference type="EC" id="6.5.1.2"/>
    </reaction>
</comment>
<evidence type="ECO:0000256" key="8">
    <source>
        <dbReference type="SAM" id="SignalP"/>
    </source>
</evidence>
<evidence type="ECO:0000256" key="3">
    <source>
        <dbReference type="ARBA" id="ARBA00022763"/>
    </source>
</evidence>
<dbReference type="RefSeq" id="WP_105594424.1">
    <property type="nucleotide sequence ID" value="NZ_PDET01000016.1"/>
</dbReference>
<dbReference type="InterPro" id="IPR020923">
    <property type="entry name" value="DNA_ligase_B"/>
</dbReference>
<comment type="similarity">
    <text evidence="7">Belongs to the NAD-dependent DNA ligase family. LigB subfamily.</text>
</comment>
<evidence type="ECO:0000256" key="7">
    <source>
        <dbReference type="HAMAP-Rule" id="MF_01587"/>
    </source>
</evidence>
<feature type="signal peptide" evidence="8">
    <location>
        <begin position="1"/>
        <end position="17"/>
    </location>
</feature>
<comment type="function">
    <text evidence="7">Catalyzes the formation of phosphodiester linkages between 5'-phosphoryl and 3'-hydroxyl groups in double-stranded DNA using NAD as a coenzyme and as the energy source for the reaction.</text>
</comment>